<evidence type="ECO:0000256" key="9">
    <source>
        <dbReference type="SAM" id="Phobius"/>
    </source>
</evidence>
<dbReference type="SUPFAM" id="SSF51905">
    <property type="entry name" value="FAD/NAD(P)-binding domain"/>
    <property type="match status" value="1"/>
</dbReference>
<accession>A0A507C1Y1</accession>
<gene>
    <name evidence="11" type="ORF">SmJEL517_g02419</name>
</gene>
<evidence type="ECO:0000313" key="11">
    <source>
        <dbReference type="EMBL" id="TPX35127.1"/>
    </source>
</evidence>
<keyword evidence="9" id="KW-1133">Transmembrane helix</keyword>
<sequence>MSAPEDRPKETKKHIIVVGAGVGGVAVAARLARAGHQVTVVEKNANCGGRCSVFTRKGFRFDVGPSLYLMPDIFKETFADLGEDISTHIELIKCNPNYKLYFADNDTITLSSDLTQLKSEIDRVEPKTGWPGFLRFLKEGQSHYDKSVALVLRKNFEMWYEFFTGDNLISAFELHVLWSMWGRASRYFKSDKLRRAFTFQAMYMGQSPYEAPGTYNLLQYTEIAEGVWYPKGGFNIVIEKMEMIAITKGAKFMYNTSAKRIIVDKEARLATGIELDDGRVIDADVVVCNADLVWAYNNLLQPTSYSKSLTRKAHTSSTFSFYWGMKQTIPELNAHNIFLAADYKESFDRIFKDQDLPIEPSFYIHVPSRVDSTAAPAGKDVVTVLVPVGHISASKKQDWPALQKRARAAVISLLEAKLGIKDFASLIEVEEVNNPESWRDTYNLHQGSALGLSHNITQVGWFRPSTRHEDIGNIFFVGASTHPGTGVPVVLYSARLVARQVRLQIMYGLKWRVKANYVELLFGVFCLLLAVLAAIYMPKDWALLSDIEPEL</sequence>
<dbReference type="NCBIfam" id="TIGR02734">
    <property type="entry name" value="crtI_fam"/>
    <property type="match status" value="1"/>
</dbReference>
<dbReference type="FunFam" id="3.50.50.60:FF:000171">
    <property type="entry name" value="zeta-carotene-forming phytoene desaturase"/>
    <property type="match status" value="1"/>
</dbReference>
<evidence type="ECO:0000256" key="4">
    <source>
        <dbReference type="ARBA" id="ARBA00013293"/>
    </source>
</evidence>
<evidence type="ECO:0000256" key="5">
    <source>
        <dbReference type="ARBA" id="ARBA00022746"/>
    </source>
</evidence>
<dbReference type="Pfam" id="PF01593">
    <property type="entry name" value="Amino_oxidase"/>
    <property type="match status" value="1"/>
</dbReference>
<evidence type="ECO:0000259" key="10">
    <source>
        <dbReference type="Pfam" id="PF01593"/>
    </source>
</evidence>
<feature type="transmembrane region" description="Helical" evidence="9">
    <location>
        <begin position="474"/>
        <end position="494"/>
    </location>
</feature>
<evidence type="ECO:0000313" key="12">
    <source>
        <dbReference type="Proteomes" id="UP000319731"/>
    </source>
</evidence>
<dbReference type="InterPro" id="IPR036188">
    <property type="entry name" value="FAD/NAD-bd_sf"/>
</dbReference>
<keyword evidence="5 8" id="KW-0125">Carotenoid biosynthesis</keyword>
<evidence type="ECO:0000256" key="3">
    <source>
        <dbReference type="ARBA" id="ARBA00006046"/>
    </source>
</evidence>
<dbReference type="STRING" id="1806994.A0A507C1Y1"/>
<comment type="similarity">
    <text evidence="3 8">Belongs to the carotenoid/retinoid oxidoreductase family.</text>
</comment>
<evidence type="ECO:0000256" key="6">
    <source>
        <dbReference type="ARBA" id="ARBA00023002"/>
    </source>
</evidence>
<dbReference type="InterPro" id="IPR008150">
    <property type="entry name" value="Phytoene_DH_bac_CS"/>
</dbReference>
<dbReference type="Proteomes" id="UP000319731">
    <property type="component" value="Unassembled WGS sequence"/>
</dbReference>
<evidence type="ECO:0000256" key="7">
    <source>
        <dbReference type="ARBA" id="ARBA00034551"/>
    </source>
</evidence>
<comment type="cofactor">
    <cofactor evidence="1">
        <name>NAD(+)</name>
        <dbReference type="ChEBI" id="CHEBI:57540"/>
    </cofactor>
</comment>
<dbReference type="PANTHER" id="PTHR43734">
    <property type="entry name" value="PHYTOENE DESATURASE"/>
    <property type="match status" value="1"/>
</dbReference>
<feature type="domain" description="Amine oxidase" evidence="10">
    <location>
        <begin position="23"/>
        <end position="501"/>
    </location>
</feature>
<dbReference type="OrthoDB" id="7777654at2759"/>
<dbReference type="PANTHER" id="PTHR43734:SF1">
    <property type="entry name" value="PHYTOENE DESATURASE"/>
    <property type="match status" value="1"/>
</dbReference>
<keyword evidence="9" id="KW-0812">Transmembrane</keyword>
<proteinExistence type="inferred from homology"/>
<organism evidence="11 12">
    <name type="scientific">Synchytrium microbalum</name>
    <dbReference type="NCBI Taxonomy" id="1806994"/>
    <lineage>
        <taxon>Eukaryota</taxon>
        <taxon>Fungi</taxon>
        <taxon>Fungi incertae sedis</taxon>
        <taxon>Chytridiomycota</taxon>
        <taxon>Chytridiomycota incertae sedis</taxon>
        <taxon>Chytridiomycetes</taxon>
        <taxon>Synchytriales</taxon>
        <taxon>Synchytriaceae</taxon>
        <taxon>Synchytrium</taxon>
    </lineage>
</organism>
<dbReference type="Gene3D" id="3.50.50.60">
    <property type="entry name" value="FAD/NAD(P)-binding domain"/>
    <property type="match status" value="2"/>
</dbReference>
<name>A0A507C1Y1_9FUNG</name>
<keyword evidence="9" id="KW-0472">Membrane</keyword>
<comment type="pathway">
    <text evidence="2 8">Carotenoid biosynthesis.</text>
</comment>
<dbReference type="EMBL" id="QEAO01000010">
    <property type="protein sequence ID" value="TPX35127.1"/>
    <property type="molecule type" value="Genomic_DNA"/>
</dbReference>
<comment type="caution">
    <text evidence="11">The sequence shown here is derived from an EMBL/GenBank/DDBJ whole genome shotgun (WGS) entry which is preliminary data.</text>
</comment>
<feature type="transmembrane region" description="Helical" evidence="9">
    <location>
        <begin position="515"/>
        <end position="536"/>
    </location>
</feature>
<dbReference type="GO" id="GO:0016117">
    <property type="term" value="P:carotenoid biosynthetic process"/>
    <property type="evidence" value="ECO:0007669"/>
    <property type="project" value="UniProtKB-KW"/>
</dbReference>
<reference evidence="11 12" key="1">
    <citation type="journal article" date="2019" name="Sci. Rep.">
        <title>Comparative genomics of chytrid fungi reveal insights into the obligate biotrophic and pathogenic lifestyle of Synchytrium endobioticum.</title>
        <authorList>
            <person name="van de Vossenberg B.T.L.H."/>
            <person name="Warris S."/>
            <person name="Nguyen H.D.T."/>
            <person name="van Gent-Pelzer M.P.E."/>
            <person name="Joly D.L."/>
            <person name="van de Geest H.C."/>
            <person name="Bonants P.J.M."/>
            <person name="Smith D.S."/>
            <person name="Levesque C.A."/>
            <person name="van der Lee T.A.J."/>
        </authorList>
    </citation>
    <scope>NUCLEOTIDE SEQUENCE [LARGE SCALE GENOMIC DNA]</scope>
    <source>
        <strain evidence="11 12">JEL517</strain>
    </source>
</reference>
<dbReference type="GeneID" id="42003644"/>
<evidence type="ECO:0000256" key="1">
    <source>
        <dbReference type="ARBA" id="ARBA00001911"/>
    </source>
</evidence>
<dbReference type="InterPro" id="IPR002937">
    <property type="entry name" value="Amino_oxidase"/>
</dbReference>
<dbReference type="AlphaFoldDB" id="A0A507C1Y1"/>
<dbReference type="InterPro" id="IPR014105">
    <property type="entry name" value="Carotenoid/retinoid_OxRdtase"/>
</dbReference>
<evidence type="ECO:0000256" key="2">
    <source>
        <dbReference type="ARBA" id="ARBA00004829"/>
    </source>
</evidence>
<protein>
    <recommendedName>
        <fullName evidence="4">Phytoene desaturase</fullName>
    </recommendedName>
    <alternativeName>
        <fullName evidence="7">Phytoene desaturase (3,4-didehydrolycopene-forming)</fullName>
    </alternativeName>
</protein>
<keyword evidence="12" id="KW-1185">Reference proteome</keyword>
<dbReference type="PROSITE" id="PS00982">
    <property type="entry name" value="PHYTOENE_DH"/>
    <property type="match status" value="1"/>
</dbReference>
<dbReference type="GO" id="GO:0016166">
    <property type="term" value="F:phytoene dehydrogenase activity"/>
    <property type="evidence" value="ECO:0007669"/>
    <property type="project" value="UniProtKB-ARBA"/>
</dbReference>
<dbReference type="RefSeq" id="XP_031025712.1">
    <property type="nucleotide sequence ID" value="XM_031168347.1"/>
</dbReference>
<keyword evidence="6 8" id="KW-0560">Oxidoreductase</keyword>
<evidence type="ECO:0000256" key="8">
    <source>
        <dbReference type="RuleBase" id="RU362075"/>
    </source>
</evidence>